<gene>
    <name evidence="2" type="ORF">CR513_08759</name>
</gene>
<feature type="transmembrane region" description="Helical" evidence="1">
    <location>
        <begin position="146"/>
        <end position="168"/>
    </location>
</feature>
<evidence type="ECO:0000256" key="1">
    <source>
        <dbReference type="SAM" id="Phobius"/>
    </source>
</evidence>
<accession>A0A371HWJ2</accession>
<sequence>MDKAKEAIQKNFNGNEDKHKDIFVIIDRRWDCQLRHSLHAVVYFLNPEFFYKNPNIEMNCEVLEGLYKCIDMLNENNEFVDHIHNELPMYERTTNMFGYLAIVRKKTTIIRVLLVTCWDARVIRVPLSIFIQRRDASLSTKSFKTWFMLSITKLFKNAISAMILLMMMF</sequence>
<comment type="caution">
    <text evidence="2">The sequence shown here is derived from an EMBL/GenBank/DDBJ whole genome shotgun (WGS) entry which is preliminary data.</text>
</comment>
<dbReference type="Proteomes" id="UP000257109">
    <property type="component" value="Unassembled WGS sequence"/>
</dbReference>
<dbReference type="EMBL" id="QJKJ01001534">
    <property type="protein sequence ID" value="RDY07159.1"/>
    <property type="molecule type" value="Genomic_DNA"/>
</dbReference>
<protein>
    <submittedName>
        <fullName evidence="2">Uncharacterized protein</fullName>
    </submittedName>
</protein>
<feature type="non-terminal residue" evidence="2">
    <location>
        <position position="1"/>
    </location>
</feature>
<keyword evidence="3" id="KW-1185">Reference proteome</keyword>
<keyword evidence="1" id="KW-1133">Transmembrane helix</keyword>
<organism evidence="2 3">
    <name type="scientific">Mucuna pruriens</name>
    <name type="common">Velvet bean</name>
    <name type="synonym">Dolichos pruriens</name>
    <dbReference type="NCBI Taxonomy" id="157652"/>
    <lineage>
        <taxon>Eukaryota</taxon>
        <taxon>Viridiplantae</taxon>
        <taxon>Streptophyta</taxon>
        <taxon>Embryophyta</taxon>
        <taxon>Tracheophyta</taxon>
        <taxon>Spermatophyta</taxon>
        <taxon>Magnoliopsida</taxon>
        <taxon>eudicotyledons</taxon>
        <taxon>Gunneridae</taxon>
        <taxon>Pentapetalae</taxon>
        <taxon>rosids</taxon>
        <taxon>fabids</taxon>
        <taxon>Fabales</taxon>
        <taxon>Fabaceae</taxon>
        <taxon>Papilionoideae</taxon>
        <taxon>50 kb inversion clade</taxon>
        <taxon>NPAAA clade</taxon>
        <taxon>indigoferoid/millettioid clade</taxon>
        <taxon>Phaseoleae</taxon>
        <taxon>Mucuna</taxon>
    </lineage>
</organism>
<dbReference type="AlphaFoldDB" id="A0A371HWJ2"/>
<name>A0A371HWJ2_MUCPR</name>
<dbReference type="STRING" id="157652.A0A371HWJ2"/>
<proteinExistence type="predicted"/>
<evidence type="ECO:0000313" key="3">
    <source>
        <dbReference type="Proteomes" id="UP000257109"/>
    </source>
</evidence>
<keyword evidence="1" id="KW-0812">Transmembrane</keyword>
<reference evidence="2" key="1">
    <citation type="submission" date="2018-05" db="EMBL/GenBank/DDBJ databases">
        <title>Draft genome of Mucuna pruriens seed.</title>
        <authorList>
            <person name="Nnadi N.E."/>
            <person name="Vos R."/>
            <person name="Hasami M.H."/>
            <person name="Devisetty U.K."/>
            <person name="Aguiy J.C."/>
        </authorList>
    </citation>
    <scope>NUCLEOTIDE SEQUENCE [LARGE SCALE GENOMIC DNA]</scope>
    <source>
        <strain evidence="2">JCA_2017</strain>
    </source>
</reference>
<dbReference type="OrthoDB" id="1934703at2759"/>
<evidence type="ECO:0000313" key="2">
    <source>
        <dbReference type="EMBL" id="RDY07159.1"/>
    </source>
</evidence>
<keyword evidence="1" id="KW-0472">Membrane</keyword>